<name>A0A5C3LHL6_9AGAR</name>
<proteinExistence type="predicted"/>
<keyword evidence="1" id="KW-0812">Transmembrane</keyword>
<dbReference type="Proteomes" id="UP000308652">
    <property type="component" value="Unassembled WGS sequence"/>
</dbReference>
<protein>
    <submittedName>
        <fullName evidence="2">Uncharacterized protein</fullName>
    </submittedName>
</protein>
<evidence type="ECO:0000256" key="1">
    <source>
        <dbReference type="SAM" id="Phobius"/>
    </source>
</evidence>
<keyword evidence="3" id="KW-1185">Reference proteome</keyword>
<evidence type="ECO:0000313" key="2">
    <source>
        <dbReference type="EMBL" id="TFK32589.1"/>
    </source>
</evidence>
<dbReference type="AlphaFoldDB" id="A0A5C3LHL6"/>
<sequence>MPWDMLLLPLRSTHCSYTGLHEQFHCCAKAILAYAISGTVLGLLVQRFMIHHYYRYSKTSFSRQFLLFSCSQRRPLSYTHKYPSSTPYSLEKAAP</sequence>
<keyword evidence="1" id="KW-1133">Transmembrane helix</keyword>
<gene>
    <name evidence="2" type="ORF">BDQ12DRAFT_497981</name>
</gene>
<feature type="transmembrane region" description="Helical" evidence="1">
    <location>
        <begin position="31"/>
        <end position="50"/>
    </location>
</feature>
<dbReference type="EMBL" id="ML213669">
    <property type="protein sequence ID" value="TFK32589.1"/>
    <property type="molecule type" value="Genomic_DNA"/>
</dbReference>
<organism evidence="2 3">
    <name type="scientific">Crucibulum laeve</name>
    <dbReference type="NCBI Taxonomy" id="68775"/>
    <lineage>
        <taxon>Eukaryota</taxon>
        <taxon>Fungi</taxon>
        <taxon>Dikarya</taxon>
        <taxon>Basidiomycota</taxon>
        <taxon>Agaricomycotina</taxon>
        <taxon>Agaricomycetes</taxon>
        <taxon>Agaricomycetidae</taxon>
        <taxon>Agaricales</taxon>
        <taxon>Agaricineae</taxon>
        <taxon>Nidulariaceae</taxon>
        <taxon>Crucibulum</taxon>
    </lineage>
</organism>
<evidence type="ECO:0000313" key="3">
    <source>
        <dbReference type="Proteomes" id="UP000308652"/>
    </source>
</evidence>
<accession>A0A5C3LHL6</accession>
<reference evidence="2 3" key="1">
    <citation type="journal article" date="2019" name="Nat. Ecol. Evol.">
        <title>Megaphylogeny resolves global patterns of mushroom evolution.</title>
        <authorList>
            <person name="Varga T."/>
            <person name="Krizsan K."/>
            <person name="Foldi C."/>
            <person name="Dima B."/>
            <person name="Sanchez-Garcia M."/>
            <person name="Sanchez-Ramirez S."/>
            <person name="Szollosi G.J."/>
            <person name="Szarkandi J.G."/>
            <person name="Papp V."/>
            <person name="Albert L."/>
            <person name="Andreopoulos W."/>
            <person name="Angelini C."/>
            <person name="Antonin V."/>
            <person name="Barry K.W."/>
            <person name="Bougher N.L."/>
            <person name="Buchanan P."/>
            <person name="Buyck B."/>
            <person name="Bense V."/>
            <person name="Catcheside P."/>
            <person name="Chovatia M."/>
            <person name="Cooper J."/>
            <person name="Damon W."/>
            <person name="Desjardin D."/>
            <person name="Finy P."/>
            <person name="Geml J."/>
            <person name="Haridas S."/>
            <person name="Hughes K."/>
            <person name="Justo A."/>
            <person name="Karasinski D."/>
            <person name="Kautmanova I."/>
            <person name="Kiss B."/>
            <person name="Kocsube S."/>
            <person name="Kotiranta H."/>
            <person name="LaButti K.M."/>
            <person name="Lechner B.E."/>
            <person name="Liimatainen K."/>
            <person name="Lipzen A."/>
            <person name="Lukacs Z."/>
            <person name="Mihaltcheva S."/>
            <person name="Morgado L.N."/>
            <person name="Niskanen T."/>
            <person name="Noordeloos M.E."/>
            <person name="Ohm R.A."/>
            <person name="Ortiz-Santana B."/>
            <person name="Ovrebo C."/>
            <person name="Racz N."/>
            <person name="Riley R."/>
            <person name="Savchenko A."/>
            <person name="Shiryaev A."/>
            <person name="Soop K."/>
            <person name="Spirin V."/>
            <person name="Szebenyi C."/>
            <person name="Tomsovsky M."/>
            <person name="Tulloss R.E."/>
            <person name="Uehling J."/>
            <person name="Grigoriev I.V."/>
            <person name="Vagvolgyi C."/>
            <person name="Papp T."/>
            <person name="Martin F.M."/>
            <person name="Miettinen O."/>
            <person name="Hibbett D.S."/>
            <person name="Nagy L.G."/>
        </authorList>
    </citation>
    <scope>NUCLEOTIDE SEQUENCE [LARGE SCALE GENOMIC DNA]</scope>
    <source>
        <strain evidence="2 3">CBS 166.37</strain>
    </source>
</reference>
<keyword evidence="1" id="KW-0472">Membrane</keyword>